<dbReference type="RefSeq" id="WP_185764743.1">
    <property type="nucleotide sequence ID" value="NZ_RIBP01000004.1"/>
</dbReference>
<keyword evidence="9 11" id="KW-0413">Isomerase</keyword>
<dbReference type="Proteomes" id="UP000319837">
    <property type="component" value="Unassembled WGS sequence"/>
</dbReference>
<keyword evidence="6 11" id="KW-0697">Rotamase</keyword>
<keyword evidence="12" id="KW-1133">Transmembrane helix</keyword>
<protein>
    <recommendedName>
        <fullName evidence="11">Foldase protein PrsA</fullName>
        <ecNumber evidence="11">5.2.1.8</ecNumber>
    </recommendedName>
</protein>
<comment type="similarity">
    <text evidence="3 11">Belongs to the PrsA family.</text>
</comment>
<feature type="transmembrane region" description="Helical" evidence="12">
    <location>
        <begin position="7"/>
        <end position="26"/>
    </location>
</feature>
<evidence type="ECO:0000256" key="7">
    <source>
        <dbReference type="ARBA" id="ARBA00023136"/>
    </source>
</evidence>
<keyword evidence="8" id="KW-0564">Palmitate</keyword>
<dbReference type="GO" id="GO:0006457">
    <property type="term" value="P:protein folding"/>
    <property type="evidence" value="ECO:0007669"/>
    <property type="project" value="UniProtKB-UniRule"/>
</dbReference>
<evidence type="ECO:0000256" key="5">
    <source>
        <dbReference type="ARBA" id="ARBA00022729"/>
    </source>
</evidence>
<dbReference type="SUPFAM" id="SSF109998">
    <property type="entry name" value="Triger factor/SurA peptide-binding domain-like"/>
    <property type="match status" value="1"/>
</dbReference>
<dbReference type="InterPro" id="IPR023059">
    <property type="entry name" value="Foldase_PrsA"/>
</dbReference>
<evidence type="ECO:0000256" key="9">
    <source>
        <dbReference type="ARBA" id="ARBA00023235"/>
    </source>
</evidence>
<dbReference type="GO" id="GO:0005886">
    <property type="term" value="C:plasma membrane"/>
    <property type="evidence" value="ECO:0007669"/>
    <property type="project" value="UniProtKB-SubCell"/>
</dbReference>
<dbReference type="Pfam" id="PF00639">
    <property type="entry name" value="Rotamase"/>
    <property type="match status" value="1"/>
</dbReference>
<evidence type="ECO:0000256" key="10">
    <source>
        <dbReference type="ARBA" id="ARBA00023288"/>
    </source>
</evidence>
<dbReference type="HAMAP" id="MF_01145">
    <property type="entry name" value="Foldase_PrsA"/>
    <property type="match status" value="1"/>
</dbReference>
<evidence type="ECO:0000256" key="6">
    <source>
        <dbReference type="ARBA" id="ARBA00023110"/>
    </source>
</evidence>
<dbReference type="InterPro" id="IPR023058">
    <property type="entry name" value="PPIase_PpiC_CS"/>
</dbReference>
<evidence type="ECO:0000256" key="12">
    <source>
        <dbReference type="SAM" id="Phobius"/>
    </source>
</evidence>
<evidence type="ECO:0000256" key="8">
    <source>
        <dbReference type="ARBA" id="ARBA00023139"/>
    </source>
</evidence>
<keyword evidence="12" id="KW-0812">Transmembrane</keyword>
<evidence type="ECO:0000256" key="2">
    <source>
        <dbReference type="ARBA" id="ARBA00004193"/>
    </source>
</evidence>
<keyword evidence="5 11" id="KW-0732">Signal</keyword>
<reference evidence="15" key="1">
    <citation type="submission" date="2018-10" db="EMBL/GenBank/DDBJ databases">
        <title>FDA dAtabase for Regulatory Grade micrObial Sequences (FDA-ARGOS): Supporting development and validation of Infectious Disease Dx tests.</title>
        <authorList>
            <person name="Minogue T."/>
            <person name="Wolcott M."/>
            <person name="Wasieloski L."/>
            <person name="Aguilar W."/>
            <person name="Moore D."/>
            <person name="Tallon L."/>
            <person name="Sadzewicz L."/>
            <person name="Sengamalay N."/>
            <person name="Ott S."/>
            <person name="Godinez A."/>
            <person name="Nagaraj S."/>
            <person name="Vavikolanu K."/>
            <person name="Vyas G."/>
            <person name="Nadendla S."/>
            <person name="George J."/>
            <person name="Sichtig H."/>
        </authorList>
    </citation>
    <scope>NUCLEOTIDE SEQUENCE [LARGE SCALE GENOMIC DNA]</scope>
    <source>
        <strain evidence="15">FDAARGOS_343</strain>
    </source>
</reference>
<dbReference type="InterPro" id="IPR000297">
    <property type="entry name" value="PPIase_PpiC"/>
</dbReference>
<feature type="domain" description="PpiC" evidence="13">
    <location>
        <begin position="153"/>
        <end position="243"/>
    </location>
</feature>
<evidence type="ECO:0000256" key="4">
    <source>
        <dbReference type="ARBA" id="ARBA00022475"/>
    </source>
</evidence>
<keyword evidence="4 11" id="KW-1003">Cell membrane</keyword>
<dbReference type="AlphaFoldDB" id="A0A553SGY6"/>
<evidence type="ECO:0000313" key="14">
    <source>
        <dbReference type="EMBL" id="TRZ36240.1"/>
    </source>
</evidence>
<evidence type="ECO:0000256" key="3">
    <source>
        <dbReference type="ARBA" id="ARBA00006071"/>
    </source>
</evidence>
<proteinExistence type="inferred from homology"/>
<dbReference type="Gene3D" id="3.10.50.40">
    <property type="match status" value="1"/>
</dbReference>
<dbReference type="EC" id="5.2.1.8" evidence="11"/>
<comment type="function">
    <text evidence="11">Plays a major role in protein secretion by helping the post-translocational extracellular folding of several secreted proteins.</text>
</comment>
<evidence type="ECO:0000256" key="1">
    <source>
        <dbReference type="ARBA" id="ARBA00000971"/>
    </source>
</evidence>
<dbReference type="PANTHER" id="PTHR47245">
    <property type="entry name" value="PEPTIDYLPROLYL ISOMERASE"/>
    <property type="match status" value="1"/>
</dbReference>
<evidence type="ECO:0000256" key="11">
    <source>
        <dbReference type="HAMAP-Rule" id="MF_01145"/>
    </source>
</evidence>
<comment type="catalytic activity">
    <reaction evidence="1 11">
        <text>[protein]-peptidylproline (omega=180) = [protein]-peptidylproline (omega=0)</text>
        <dbReference type="Rhea" id="RHEA:16237"/>
        <dbReference type="Rhea" id="RHEA-COMP:10747"/>
        <dbReference type="Rhea" id="RHEA-COMP:10748"/>
        <dbReference type="ChEBI" id="CHEBI:83833"/>
        <dbReference type="ChEBI" id="CHEBI:83834"/>
        <dbReference type="EC" id="5.2.1.8"/>
    </reaction>
</comment>
<dbReference type="InterPro" id="IPR027304">
    <property type="entry name" value="Trigger_fact/SurA_dom_sf"/>
</dbReference>
<keyword evidence="7 11" id="KW-0472">Membrane</keyword>
<keyword evidence="10" id="KW-0449">Lipoprotein</keyword>
<dbReference type="PROSITE" id="PS01096">
    <property type="entry name" value="PPIC_PPIASE_1"/>
    <property type="match status" value="1"/>
</dbReference>
<comment type="subcellular location">
    <subcellularLocation>
        <location evidence="2">Cell membrane</location>
        <topology evidence="2">Lipid-anchor</topology>
    </subcellularLocation>
</comment>
<dbReference type="EMBL" id="RIBP01000004">
    <property type="protein sequence ID" value="TRZ36240.1"/>
    <property type="molecule type" value="Genomic_DNA"/>
</dbReference>
<accession>A0A553SGY6</accession>
<dbReference type="InterPro" id="IPR050245">
    <property type="entry name" value="PrsA_foldase"/>
</dbReference>
<sequence>MKNKKIILPILGIVLIALIVVAVILVQKSNTVASVEGEKITQNDLDEALNKQYGTSILQTLIANKVVDLEAEKEKIKVTDKEQKAELDDLIESSGGEDAFNAALEANGASKADIEDELLRYLKIKKLLEPRIEITDDQIKSYFDENKASFDTPEQVEASHILVADEKTAKEVKKKLDDGEDFADLAKEYSTDTATKENGGELGYFSSGQMVEEFEKAAFSMDVDEISNPVETTNGWHIIKVTGHKDAVEAKLDDHKDEIKDTLFEQQMNTEYSTWLTEIQAKYDIDNKLDTSSTTNSTSSAS</sequence>
<dbReference type="Gene3D" id="1.10.4030.10">
    <property type="entry name" value="Porin chaperone SurA, peptide-binding domain"/>
    <property type="match status" value="1"/>
</dbReference>
<dbReference type="PROSITE" id="PS50198">
    <property type="entry name" value="PPIC_PPIASE_2"/>
    <property type="match status" value="1"/>
</dbReference>
<dbReference type="SUPFAM" id="SSF54534">
    <property type="entry name" value="FKBP-like"/>
    <property type="match status" value="1"/>
</dbReference>
<dbReference type="InterPro" id="IPR046357">
    <property type="entry name" value="PPIase_dom_sf"/>
</dbReference>
<organism evidence="14 15">
    <name type="scientific">Niallia circulans</name>
    <name type="common">Bacillus circulans</name>
    <dbReference type="NCBI Taxonomy" id="1397"/>
    <lineage>
        <taxon>Bacteria</taxon>
        <taxon>Bacillati</taxon>
        <taxon>Bacillota</taxon>
        <taxon>Bacilli</taxon>
        <taxon>Bacillales</taxon>
        <taxon>Bacillaceae</taxon>
        <taxon>Niallia</taxon>
    </lineage>
</organism>
<evidence type="ECO:0000259" key="13">
    <source>
        <dbReference type="PROSITE" id="PS50198"/>
    </source>
</evidence>
<dbReference type="Pfam" id="PF13624">
    <property type="entry name" value="SurA_N_3"/>
    <property type="match status" value="1"/>
</dbReference>
<comment type="caution">
    <text evidence="14">The sequence shown here is derived from an EMBL/GenBank/DDBJ whole genome shotgun (WGS) entry which is preliminary data.</text>
</comment>
<dbReference type="GO" id="GO:0003755">
    <property type="term" value="F:peptidyl-prolyl cis-trans isomerase activity"/>
    <property type="evidence" value="ECO:0007669"/>
    <property type="project" value="UniProtKB-UniRule"/>
</dbReference>
<evidence type="ECO:0000313" key="15">
    <source>
        <dbReference type="Proteomes" id="UP000319837"/>
    </source>
</evidence>
<gene>
    <name evidence="11" type="primary">prsA</name>
    <name evidence="14" type="ORF">CEQ21_11750</name>
</gene>
<dbReference type="PANTHER" id="PTHR47245:SF1">
    <property type="entry name" value="FOLDASE PROTEIN PRSA"/>
    <property type="match status" value="1"/>
</dbReference>
<name>A0A553SGY6_NIACI</name>